<gene>
    <name evidence="2" type="ORF">METZ01_LOCUS329527</name>
</gene>
<dbReference type="InterPro" id="IPR027417">
    <property type="entry name" value="P-loop_NTPase"/>
</dbReference>
<reference evidence="2" key="1">
    <citation type="submission" date="2018-05" db="EMBL/GenBank/DDBJ databases">
        <authorList>
            <person name="Lanie J.A."/>
            <person name="Ng W.-L."/>
            <person name="Kazmierczak K.M."/>
            <person name="Andrzejewski T.M."/>
            <person name="Davidsen T.M."/>
            <person name="Wayne K.J."/>
            <person name="Tettelin H."/>
            <person name="Glass J.I."/>
            <person name="Rusch D."/>
            <person name="Podicherti R."/>
            <person name="Tsui H.-C.T."/>
            <person name="Winkler M.E."/>
        </authorList>
    </citation>
    <scope>NUCLEOTIDE SEQUENCE</scope>
</reference>
<sequence>VSLVPHKQQPHCIGETDYSKRPHVVFYNLNNAGASAIVPIISELLTEKFQYRTLGDPANSIEFVERFTEGAPVFHWTHSPVNVFERFLDREDFQFICLYRDPRDVLVSNVKDLIHRKLHEGRTEKKLYLDYIRSEFFGMYHYADEWIHLNQPNVHTLSFEELKRDVPASVRSILQSLGLGMSDPELREVCKQHSFEAVTG</sequence>
<dbReference type="EMBL" id="UINC01109689">
    <property type="protein sequence ID" value="SVC76673.1"/>
    <property type="molecule type" value="Genomic_DNA"/>
</dbReference>
<accession>A0A382PTF2</accession>
<feature type="non-terminal residue" evidence="2">
    <location>
        <position position="1"/>
    </location>
</feature>
<evidence type="ECO:0000259" key="1">
    <source>
        <dbReference type="Pfam" id="PF00685"/>
    </source>
</evidence>
<feature type="non-terminal residue" evidence="2">
    <location>
        <position position="200"/>
    </location>
</feature>
<evidence type="ECO:0000313" key="2">
    <source>
        <dbReference type="EMBL" id="SVC76673.1"/>
    </source>
</evidence>
<organism evidence="2">
    <name type="scientific">marine metagenome</name>
    <dbReference type="NCBI Taxonomy" id="408172"/>
    <lineage>
        <taxon>unclassified sequences</taxon>
        <taxon>metagenomes</taxon>
        <taxon>ecological metagenomes</taxon>
    </lineage>
</organism>
<dbReference type="GO" id="GO:0008146">
    <property type="term" value="F:sulfotransferase activity"/>
    <property type="evidence" value="ECO:0007669"/>
    <property type="project" value="InterPro"/>
</dbReference>
<dbReference type="Gene3D" id="3.40.50.300">
    <property type="entry name" value="P-loop containing nucleotide triphosphate hydrolases"/>
    <property type="match status" value="1"/>
</dbReference>
<dbReference type="SUPFAM" id="SSF52540">
    <property type="entry name" value="P-loop containing nucleoside triphosphate hydrolases"/>
    <property type="match status" value="1"/>
</dbReference>
<dbReference type="InterPro" id="IPR000863">
    <property type="entry name" value="Sulfotransferase_dom"/>
</dbReference>
<dbReference type="Pfam" id="PF00685">
    <property type="entry name" value="Sulfotransfer_1"/>
    <property type="match status" value="1"/>
</dbReference>
<proteinExistence type="predicted"/>
<protein>
    <recommendedName>
        <fullName evidence="1">Sulfotransferase domain-containing protein</fullName>
    </recommendedName>
</protein>
<feature type="domain" description="Sulfotransferase" evidence="1">
    <location>
        <begin position="72"/>
        <end position="197"/>
    </location>
</feature>
<dbReference type="AlphaFoldDB" id="A0A382PTF2"/>
<name>A0A382PTF2_9ZZZZ</name>